<evidence type="ECO:0000313" key="5">
    <source>
        <dbReference type="Proteomes" id="UP000276215"/>
    </source>
</evidence>
<sequence length="190" mass="20349">MTSQSLPESADFQSFDAIEAYDWDSDREFQTGLQSILSSVPSPTAEQKEELTLRAKCFFYSKMSSIKIDYNAYKAYISQRKPNPATATTATTPAIPENPPEFVQKEHRNSDAPYPMSFAHIVELITKGLPIPGIKQIPNELNSAPPSQPVRAKRLKPWEKAGSGNASPGTGAAVGSGGGSGGGGGEQMQA</sequence>
<dbReference type="Pfam" id="PF17733">
    <property type="entry name" value="KPWE_dom"/>
    <property type="match status" value="1"/>
</dbReference>
<feature type="compositionally biased region" description="Gly residues" evidence="1">
    <location>
        <begin position="172"/>
        <end position="190"/>
    </location>
</feature>
<dbReference type="AlphaFoldDB" id="A0A3N4JP02"/>
<evidence type="ECO:0000259" key="2">
    <source>
        <dbReference type="Pfam" id="PF17733"/>
    </source>
</evidence>
<dbReference type="PANTHER" id="PTHR36855">
    <property type="entry name" value="CHROMOSOME 10, WHOLE GENOME SHOTGUN SEQUENCE"/>
    <property type="match status" value="1"/>
</dbReference>
<feature type="compositionally biased region" description="Low complexity" evidence="1">
    <location>
        <begin position="83"/>
        <end position="95"/>
    </location>
</feature>
<dbReference type="InterPro" id="IPR058841">
    <property type="entry name" value="HTH_76"/>
</dbReference>
<organism evidence="4 5">
    <name type="scientific">Choiromyces venosus 120613-1</name>
    <dbReference type="NCBI Taxonomy" id="1336337"/>
    <lineage>
        <taxon>Eukaryota</taxon>
        <taxon>Fungi</taxon>
        <taxon>Dikarya</taxon>
        <taxon>Ascomycota</taxon>
        <taxon>Pezizomycotina</taxon>
        <taxon>Pezizomycetes</taxon>
        <taxon>Pezizales</taxon>
        <taxon>Tuberaceae</taxon>
        <taxon>Choiromyces</taxon>
    </lineage>
</organism>
<evidence type="ECO:0000259" key="3">
    <source>
        <dbReference type="Pfam" id="PF25871"/>
    </source>
</evidence>
<feature type="domain" description="Peroxisomal membrane protein PEX14-like KPWE" evidence="2">
    <location>
        <begin position="113"/>
        <end position="160"/>
    </location>
</feature>
<reference evidence="4 5" key="1">
    <citation type="journal article" date="2018" name="Nat. Ecol. Evol.">
        <title>Pezizomycetes genomes reveal the molecular basis of ectomycorrhizal truffle lifestyle.</title>
        <authorList>
            <person name="Murat C."/>
            <person name="Payen T."/>
            <person name="Noel B."/>
            <person name="Kuo A."/>
            <person name="Morin E."/>
            <person name="Chen J."/>
            <person name="Kohler A."/>
            <person name="Krizsan K."/>
            <person name="Balestrini R."/>
            <person name="Da Silva C."/>
            <person name="Montanini B."/>
            <person name="Hainaut M."/>
            <person name="Levati E."/>
            <person name="Barry K.W."/>
            <person name="Belfiori B."/>
            <person name="Cichocki N."/>
            <person name="Clum A."/>
            <person name="Dockter R.B."/>
            <person name="Fauchery L."/>
            <person name="Guy J."/>
            <person name="Iotti M."/>
            <person name="Le Tacon F."/>
            <person name="Lindquist E.A."/>
            <person name="Lipzen A."/>
            <person name="Malagnac F."/>
            <person name="Mello A."/>
            <person name="Molinier V."/>
            <person name="Miyauchi S."/>
            <person name="Poulain J."/>
            <person name="Riccioni C."/>
            <person name="Rubini A."/>
            <person name="Sitrit Y."/>
            <person name="Splivallo R."/>
            <person name="Traeger S."/>
            <person name="Wang M."/>
            <person name="Zifcakova L."/>
            <person name="Wipf D."/>
            <person name="Zambonelli A."/>
            <person name="Paolocci F."/>
            <person name="Nowrousian M."/>
            <person name="Ottonello S."/>
            <person name="Baldrian P."/>
            <person name="Spatafora J.W."/>
            <person name="Henrissat B."/>
            <person name="Nagy L.G."/>
            <person name="Aury J.M."/>
            <person name="Wincker P."/>
            <person name="Grigoriev I.V."/>
            <person name="Bonfante P."/>
            <person name="Martin F.M."/>
        </authorList>
    </citation>
    <scope>NUCLEOTIDE SEQUENCE [LARGE SCALE GENOMIC DNA]</scope>
    <source>
        <strain evidence="4 5">120613-1</strain>
    </source>
</reference>
<feature type="region of interest" description="Disordered" evidence="1">
    <location>
        <begin position="137"/>
        <end position="190"/>
    </location>
</feature>
<dbReference type="OrthoDB" id="9936937at2759"/>
<dbReference type="Proteomes" id="UP000276215">
    <property type="component" value="Unassembled WGS sequence"/>
</dbReference>
<feature type="domain" description="PEX14-like helix-turn-helix" evidence="3">
    <location>
        <begin position="14"/>
        <end position="80"/>
    </location>
</feature>
<evidence type="ECO:0000256" key="1">
    <source>
        <dbReference type="SAM" id="MobiDB-lite"/>
    </source>
</evidence>
<protein>
    <submittedName>
        <fullName evidence="4">Uncharacterized protein</fullName>
    </submittedName>
</protein>
<dbReference type="EMBL" id="ML120383">
    <property type="protein sequence ID" value="RPA99975.1"/>
    <property type="molecule type" value="Genomic_DNA"/>
</dbReference>
<dbReference type="STRING" id="1336337.A0A3N4JP02"/>
<gene>
    <name evidence="4" type="ORF">L873DRAFT_1681587</name>
</gene>
<proteinExistence type="predicted"/>
<name>A0A3N4JP02_9PEZI</name>
<dbReference type="InterPro" id="IPR040554">
    <property type="entry name" value="KPWE_PEX14_dom"/>
</dbReference>
<accession>A0A3N4JP02</accession>
<dbReference type="Pfam" id="PF25871">
    <property type="entry name" value="HTH_76"/>
    <property type="match status" value="1"/>
</dbReference>
<feature type="region of interest" description="Disordered" evidence="1">
    <location>
        <begin position="83"/>
        <end position="108"/>
    </location>
</feature>
<evidence type="ECO:0000313" key="4">
    <source>
        <dbReference type="EMBL" id="RPA99975.1"/>
    </source>
</evidence>
<dbReference type="PANTHER" id="PTHR36855:SF1">
    <property type="entry name" value="PEROXISOME MEMBRANE ANCHOR PROTEIN PEX14P N-TERMINAL DOMAIN-CONTAINING PROTEIN"/>
    <property type="match status" value="1"/>
</dbReference>
<keyword evidence="5" id="KW-1185">Reference proteome</keyword>